<evidence type="ECO:0000313" key="8">
    <source>
        <dbReference type="Proteomes" id="UP000182235"/>
    </source>
</evidence>
<dbReference type="Gene3D" id="2.60.120.260">
    <property type="entry name" value="Galactose-binding domain-like"/>
    <property type="match status" value="1"/>
</dbReference>
<evidence type="ECO:0000256" key="3">
    <source>
        <dbReference type="ARBA" id="ARBA00022989"/>
    </source>
</evidence>
<feature type="compositionally biased region" description="Polar residues" evidence="5">
    <location>
        <begin position="51"/>
        <end position="63"/>
    </location>
</feature>
<keyword evidence="3" id="KW-1133">Transmembrane helix</keyword>
<dbReference type="InterPro" id="IPR012919">
    <property type="entry name" value="SUN_dom"/>
</dbReference>
<feature type="region of interest" description="Disordered" evidence="5">
    <location>
        <begin position="283"/>
        <end position="321"/>
    </location>
</feature>
<feature type="compositionally biased region" description="Polar residues" evidence="5">
    <location>
        <begin position="183"/>
        <end position="196"/>
    </location>
</feature>
<comment type="subcellular location">
    <subcellularLocation>
        <location evidence="1">Membrane</location>
    </subcellularLocation>
</comment>
<dbReference type="EMBL" id="LGRN01000439">
    <property type="protein sequence ID" value="OJD12163.1"/>
    <property type="molecule type" value="Genomic_DNA"/>
</dbReference>
<name>A0A1J9PW99_9EURO</name>
<feature type="region of interest" description="Disordered" evidence="5">
    <location>
        <begin position="568"/>
        <end position="596"/>
    </location>
</feature>
<feature type="compositionally biased region" description="Low complexity" evidence="5">
    <location>
        <begin position="569"/>
        <end position="592"/>
    </location>
</feature>
<dbReference type="VEuPathDB" id="FungiDB:AJ78_07195"/>
<feature type="compositionally biased region" description="Basic and acidic residues" evidence="5">
    <location>
        <begin position="167"/>
        <end position="177"/>
    </location>
</feature>
<dbReference type="PROSITE" id="PS51469">
    <property type="entry name" value="SUN"/>
    <property type="match status" value="1"/>
</dbReference>
<dbReference type="GO" id="GO:0043495">
    <property type="term" value="F:protein-membrane adaptor activity"/>
    <property type="evidence" value="ECO:0007669"/>
    <property type="project" value="TreeGrafter"/>
</dbReference>
<dbReference type="STRING" id="1447872.A0A1J9PW99"/>
<evidence type="ECO:0000256" key="4">
    <source>
        <dbReference type="ARBA" id="ARBA00023136"/>
    </source>
</evidence>
<feature type="domain" description="SUN" evidence="6">
    <location>
        <begin position="463"/>
        <end position="691"/>
    </location>
</feature>
<keyword evidence="4" id="KW-0472">Membrane</keyword>
<evidence type="ECO:0000256" key="1">
    <source>
        <dbReference type="ARBA" id="ARBA00004370"/>
    </source>
</evidence>
<keyword evidence="2" id="KW-0812">Transmembrane</keyword>
<dbReference type="GO" id="GO:0034993">
    <property type="term" value="C:meiotic nuclear membrane microtubule tethering complex"/>
    <property type="evidence" value="ECO:0007669"/>
    <property type="project" value="TreeGrafter"/>
</dbReference>
<dbReference type="OrthoDB" id="342281at2759"/>
<proteinExistence type="predicted"/>
<feature type="compositionally biased region" description="Polar residues" evidence="5">
    <location>
        <begin position="142"/>
        <end position="157"/>
    </location>
</feature>
<gene>
    <name evidence="7" type="ORF">AJ78_07195</name>
</gene>
<feature type="compositionally biased region" description="Low complexity" evidence="5">
    <location>
        <begin position="294"/>
        <end position="320"/>
    </location>
</feature>
<feature type="region of interest" description="Disordered" evidence="5">
    <location>
        <begin position="95"/>
        <end position="196"/>
    </location>
</feature>
<protein>
    <recommendedName>
        <fullName evidence="6">SUN domain-containing protein</fullName>
    </recommendedName>
</protein>
<dbReference type="Pfam" id="PF07738">
    <property type="entry name" value="Sad1_UNC"/>
    <property type="match status" value="2"/>
</dbReference>
<feature type="compositionally biased region" description="Low complexity" evidence="5">
    <location>
        <begin position="229"/>
        <end position="245"/>
    </location>
</feature>
<dbReference type="InterPro" id="IPR045119">
    <property type="entry name" value="SUN1-5"/>
</dbReference>
<sequence>MTGRKSASLRPGSRAQNTRPARTRTTANAAAAAQADQANPDLGNPALPDVRTQQSFAYGSTKTPALPRQLEVDPSMGLSEMIDTLDDGLRQAQDRDHARVDELTNLDPEKRQTRSMSVSIRSSMSPAREPASRRAPSRKTTTRNASSGRAASRQLTPEDQLLGSLREVSEEAEAVKLEEDESSSALPDTPSFNGSASVSWTTERAIHGTLPRELNTGTRQNYYLRDPYGSRSSSSQGPSGLSLPPTRGPIFEEAFRANPPPPPPIDAPRISTSKAAARRTLPPVPAFNEQRNNPASKSSASSTSSSSKHTTPSASSHSSPDLTAATITEIDFTSSQRLSRIPKSSSTIFATIGLLLTVFLAYFCRGHACIFPRGLQSTVSHYWCSSTSSFLTENSTTLYSDALHKLSYHVDQRLSDMAKDVATLKNEWNRRLPHIKEALSRSPAATTNPLAPPKVNYASVGMGAVVDPYLTSPTMTTSAGLMRRIGQYLAKVPRGSPPVAALQPWDGVGECWCAARRSNISQLTILLGRPIVPEEVVIEHIPKDATLDVGSAPREMELWVQYATAAAFPSSSTGRPSPPRATSQLRSPYASHPPHHPSFPWLRDTILTTLRQVYPEDPASAYSDDALLGPSFFRVGQWQYNIDGEHHIQRFNLDAVIDMPVARAEKVVFRVKSNWGAAHTCLYRVRLHGHV</sequence>
<evidence type="ECO:0000313" key="7">
    <source>
        <dbReference type="EMBL" id="OJD12163.1"/>
    </source>
</evidence>
<organism evidence="7 8">
    <name type="scientific">Emergomyces pasteurianus Ep9510</name>
    <dbReference type="NCBI Taxonomy" id="1447872"/>
    <lineage>
        <taxon>Eukaryota</taxon>
        <taxon>Fungi</taxon>
        <taxon>Dikarya</taxon>
        <taxon>Ascomycota</taxon>
        <taxon>Pezizomycotina</taxon>
        <taxon>Eurotiomycetes</taxon>
        <taxon>Eurotiomycetidae</taxon>
        <taxon>Onygenales</taxon>
        <taxon>Ajellomycetaceae</taxon>
        <taxon>Emergomyces</taxon>
    </lineage>
</organism>
<keyword evidence="8" id="KW-1185">Reference proteome</keyword>
<reference evidence="7 8" key="1">
    <citation type="submission" date="2015-07" db="EMBL/GenBank/DDBJ databases">
        <title>Emmonsia species relationships and genome sequence.</title>
        <authorList>
            <consortium name="The Broad Institute Genomics Platform"/>
            <person name="Cuomo C.A."/>
            <person name="Munoz J.F."/>
            <person name="Imamovic A."/>
            <person name="Priest M.E."/>
            <person name="Young S."/>
            <person name="Clay O.K."/>
            <person name="McEwen J.G."/>
        </authorList>
    </citation>
    <scope>NUCLEOTIDE SEQUENCE [LARGE SCALE GENOMIC DNA]</scope>
    <source>
        <strain evidence="7 8">UAMH 9510</strain>
    </source>
</reference>
<dbReference type="PANTHER" id="PTHR12911:SF8">
    <property type="entry name" value="KLAROID PROTEIN-RELATED"/>
    <property type="match status" value="1"/>
</dbReference>
<evidence type="ECO:0000259" key="6">
    <source>
        <dbReference type="PROSITE" id="PS51469"/>
    </source>
</evidence>
<dbReference type="Proteomes" id="UP000182235">
    <property type="component" value="Unassembled WGS sequence"/>
</dbReference>
<evidence type="ECO:0000256" key="5">
    <source>
        <dbReference type="SAM" id="MobiDB-lite"/>
    </source>
</evidence>
<feature type="region of interest" description="Disordered" evidence="5">
    <location>
        <begin position="209"/>
        <end position="269"/>
    </location>
</feature>
<feature type="region of interest" description="Disordered" evidence="5">
    <location>
        <begin position="1"/>
        <end position="72"/>
    </location>
</feature>
<dbReference type="AlphaFoldDB" id="A0A1J9PW99"/>
<dbReference type="PANTHER" id="PTHR12911">
    <property type="entry name" value="SAD1/UNC-84-LIKE PROTEIN-RELATED"/>
    <property type="match status" value="1"/>
</dbReference>
<evidence type="ECO:0000256" key="2">
    <source>
        <dbReference type="ARBA" id="ARBA00022692"/>
    </source>
</evidence>
<feature type="compositionally biased region" description="Low complexity" evidence="5">
    <location>
        <begin position="14"/>
        <end position="41"/>
    </location>
</feature>
<feature type="compositionally biased region" description="Low complexity" evidence="5">
    <location>
        <begin position="114"/>
        <end position="129"/>
    </location>
</feature>
<comment type="caution">
    <text evidence="7">The sequence shown here is derived from an EMBL/GenBank/DDBJ whole genome shotgun (WGS) entry which is preliminary data.</text>
</comment>
<accession>A0A1J9PW99</accession>
<feature type="compositionally biased region" description="Basic and acidic residues" evidence="5">
    <location>
        <begin position="95"/>
        <end position="112"/>
    </location>
</feature>